<dbReference type="PANTHER" id="PTHR43745">
    <property type="entry name" value="NITROREDUCTASE MJ1384-RELATED"/>
    <property type="match status" value="1"/>
</dbReference>
<organism evidence="1 2">
    <name type="scientific">Actinoplanes philippinensis</name>
    <dbReference type="NCBI Taxonomy" id="35752"/>
    <lineage>
        <taxon>Bacteria</taxon>
        <taxon>Bacillati</taxon>
        <taxon>Actinomycetota</taxon>
        <taxon>Actinomycetes</taxon>
        <taxon>Micromonosporales</taxon>
        <taxon>Micromonosporaceae</taxon>
        <taxon>Actinoplanes</taxon>
    </lineage>
</organism>
<dbReference type="STRING" id="35752.SAMN05421541_10664"/>
<dbReference type="Proteomes" id="UP000199645">
    <property type="component" value="Unassembled WGS sequence"/>
</dbReference>
<keyword evidence="2" id="KW-1185">Reference proteome</keyword>
<dbReference type="SUPFAM" id="SSF69572">
    <property type="entry name" value="Activating enzymes of the ubiquitin-like proteins"/>
    <property type="match status" value="1"/>
</dbReference>
<dbReference type="GO" id="GO:0008641">
    <property type="term" value="F:ubiquitin-like modifier activating enzyme activity"/>
    <property type="evidence" value="ECO:0007669"/>
    <property type="project" value="InterPro"/>
</dbReference>
<dbReference type="InterPro" id="IPR000415">
    <property type="entry name" value="Nitroreductase-like"/>
</dbReference>
<dbReference type="RefSeq" id="WP_143133771.1">
    <property type="nucleotide sequence ID" value="NZ_BOMT01000023.1"/>
</dbReference>
<name>A0A1I2G1D5_9ACTN</name>
<dbReference type="InterPro" id="IPR035985">
    <property type="entry name" value="Ubiquitin-activating_enz"/>
</dbReference>
<dbReference type="AlphaFoldDB" id="A0A1I2G1D5"/>
<evidence type="ECO:0000313" key="2">
    <source>
        <dbReference type="Proteomes" id="UP000199645"/>
    </source>
</evidence>
<dbReference type="EMBL" id="FONV01000006">
    <property type="protein sequence ID" value="SFF10461.1"/>
    <property type="molecule type" value="Genomic_DNA"/>
</dbReference>
<protein>
    <submittedName>
        <fullName evidence="1">SagB-type dehydrogenase domain-containing protein</fullName>
    </submittedName>
</protein>
<accession>A0A1I2G1D5</accession>
<proteinExistence type="predicted"/>
<dbReference type="PANTHER" id="PTHR43745:SF2">
    <property type="entry name" value="NITROREDUCTASE MJ1384-RELATED"/>
    <property type="match status" value="1"/>
</dbReference>
<dbReference type="Gene3D" id="3.40.50.720">
    <property type="entry name" value="NAD(P)-binding Rossmann-like Domain"/>
    <property type="match status" value="1"/>
</dbReference>
<dbReference type="InterPro" id="IPR052544">
    <property type="entry name" value="Bacteriocin_Proc_Enz"/>
</dbReference>
<gene>
    <name evidence="1" type="ORF">SAMN05421541_10664</name>
</gene>
<dbReference type="CDD" id="cd02142">
    <property type="entry name" value="McbC_SagB-like_oxidoreductase"/>
    <property type="match status" value="1"/>
</dbReference>
<reference evidence="1 2" key="1">
    <citation type="submission" date="2016-10" db="EMBL/GenBank/DDBJ databases">
        <authorList>
            <person name="de Groot N.N."/>
        </authorList>
    </citation>
    <scope>NUCLEOTIDE SEQUENCE [LARGE SCALE GENOMIC DNA]</scope>
    <source>
        <strain evidence="1 2">DSM 43019</strain>
    </source>
</reference>
<dbReference type="GO" id="GO:0016491">
    <property type="term" value="F:oxidoreductase activity"/>
    <property type="evidence" value="ECO:0007669"/>
    <property type="project" value="InterPro"/>
</dbReference>
<dbReference type="Gene3D" id="3.40.109.10">
    <property type="entry name" value="NADH Oxidase"/>
    <property type="match status" value="1"/>
</dbReference>
<evidence type="ECO:0000313" key="1">
    <source>
        <dbReference type="EMBL" id="SFF10461.1"/>
    </source>
</evidence>
<sequence>MIEVDDTTRQNGRLSAAAMAYAVAVDPQFSMPVRPCLAPGLVCVPLDDGLAFAGTANRQTVLRGRAALTLIPRLLPALDGAHTMDELAAAHPDVTATALRACISLLYVSGLLQDGPDGLGSGLIPAEVADYLGRNLDTTRINHSRGEACDRLARTRVLIAGPEPLAGRLRAELAGAGVDAHGWTGPGQTVGDGDLLVAVDDGDTAAMAAVDQACRRSGISWLRTAAGERTAEIGPLFNARYTGCHECFAGHRPHPDGTPSPARAAIWAALTATEIVHLLSRVGSTPSTSGCTVFDLGDWTQSMVGAYRRPGCPQCLPARAPAPTASAHLYEQAVAAPPREWLNLKDHQAHYRPANLSLQRYNKEYLAAPRIPLDGEPPATGPRLTLGTLAVLLRRTAGLREDEPATASGKVNRWAPTGGNLGSVQAYLLALDVPGLPPGCYFYQRGDHSLARIRAGAPETDAAAVCPQLAAQRPAALIALTGALGVVAAKYQDFAYRILCLDAGVALAQLTALADDHRVTIRIADRWDDTAVSRALRIEPADEPVTTVLALDPRNHDDLHH</sequence>
<dbReference type="OrthoDB" id="7783880at2"/>